<dbReference type="Gene3D" id="3.20.20.120">
    <property type="entry name" value="Enolase-like C-terminal domain"/>
    <property type="match status" value="1"/>
</dbReference>
<dbReference type="GO" id="GO:0046872">
    <property type="term" value="F:metal ion binding"/>
    <property type="evidence" value="ECO:0007669"/>
    <property type="project" value="UniProtKB-KW"/>
</dbReference>
<gene>
    <name evidence="6" type="ORF">FHS55_002420</name>
</gene>
<dbReference type="InterPro" id="IPR034593">
    <property type="entry name" value="DgoD-like"/>
</dbReference>
<dbReference type="AlphaFoldDB" id="A0A839ZAM2"/>
<dbReference type="SUPFAM" id="SSF54826">
    <property type="entry name" value="Enolase N-terminal domain-like"/>
    <property type="match status" value="1"/>
</dbReference>
<dbReference type="InterPro" id="IPR036849">
    <property type="entry name" value="Enolase-like_C_sf"/>
</dbReference>
<dbReference type="Pfam" id="PF13378">
    <property type="entry name" value="MR_MLE_C"/>
    <property type="match status" value="1"/>
</dbReference>
<dbReference type="SFLD" id="SFLDG00180">
    <property type="entry name" value="muconate_cycloisomerase"/>
    <property type="match status" value="1"/>
</dbReference>
<sequence length="369" mass="38802">MKISAIDAFGYALTYAHGEYVMSKGRAAQSQASTLVRIHTDSGLEGWGESSTLGGTYLPAFAEGTQAAVRVLAPHLIGLDPTNLSQLHAVMDAVLLGQNSAKSALDIACWDILGKVAGLPIATLLGGVTQDSFPLYEAVPLASPEQMADFVRMRGAAGISRFQVKVGNDPYDDARRTRAVVAACPEDAVIIADSNGGWNPQAGIIAVRELAGLNIYVEQPCRDTADCAIVQRMSTLPLVMDESVTNSAELFRAKYEAGAGSVNIKLARLGGITGAARMRAQAQDLGMTMCIEDVWGGDVTTAAVAHVAASTQPEALLHASFFNDWTKEHIAGYAPRSERGRGRAPTGPGLGIHVDTGALGPALFEVTRP</sequence>
<protein>
    <submittedName>
        <fullName evidence="6">L-alanine-DL-glutamate epimerase-like enolase superfamily enzyme</fullName>
    </submittedName>
</protein>
<dbReference type="SUPFAM" id="SSF51604">
    <property type="entry name" value="Enolase C-terminal domain-like"/>
    <property type="match status" value="1"/>
</dbReference>
<proteinExistence type="inferred from homology"/>
<dbReference type="InterPro" id="IPR013341">
    <property type="entry name" value="Mandelate_racemase_N_dom"/>
</dbReference>
<dbReference type="Proteomes" id="UP000533469">
    <property type="component" value="Unassembled WGS sequence"/>
</dbReference>
<dbReference type="InterPro" id="IPR029065">
    <property type="entry name" value="Enolase_C-like"/>
</dbReference>
<dbReference type="Pfam" id="PF02746">
    <property type="entry name" value="MR_MLE_N"/>
    <property type="match status" value="1"/>
</dbReference>
<comment type="caution">
    <text evidence="6">The sequence shown here is derived from an EMBL/GenBank/DDBJ whole genome shotgun (WGS) entry which is preliminary data.</text>
</comment>
<dbReference type="RefSeq" id="WP_183189982.1">
    <property type="nucleotide sequence ID" value="NZ_JACICD010000004.1"/>
</dbReference>
<keyword evidence="3" id="KW-0479">Metal-binding</keyword>
<evidence type="ECO:0000259" key="5">
    <source>
        <dbReference type="SMART" id="SM00922"/>
    </source>
</evidence>
<evidence type="ECO:0000256" key="3">
    <source>
        <dbReference type="ARBA" id="ARBA00022723"/>
    </source>
</evidence>
<dbReference type="PANTHER" id="PTHR48080:SF3">
    <property type="entry name" value="ENOLASE SUPERFAMILY MEMBER DDB_G0284701"/>
    <property type="match status" value="1"/>
</dbReference>
<dbReference type="Gene3D" id="3.30.390.10">
    <property type="entry name" value="Enolase-like, N-terminal domain"/>
    <property type="match status" value="1"/>
</dbReference>
<dbReference type="SFLD" id="SFLDS00001">
    <property type="entry name" value="Enolase"/>
    <property type="match status" value="1"/>
</dbReference>
<keyword evidence="7" id="KW-1185">Reference proteome</keyword>
<dbReference type="InterPro" id="IPR013342">
    <property type="entry name" value="Mandelate_racemase_C"/>
</dbReference>
<evidence type="ECO:0000313" key="6">
    <source>
        <dbReference type="EMBL" id="MBB3771811.1"/>
    </source>
</evidence>
<comment type="cofactor">
    <cofactor evidence="1">
        <name>Mg(2+)</name>
        <dbReference type="ChEBI" id="CHEBI:18420"/>
    </cofactor>
</comment>
<organism evidence="6 7">
    <name type="scientific">Ancylobacter tetraedralis</name>
    <dbReference type="NCBI Taxonomy" id="217068"/>
    <lineage>
        <taxon>Bacteria</taxon>
        <taxon>Pseudomonadati</taxon>
        <taxon>Pseudomonadota</taxon>
        <taxon>Alphaproteobacteria</taxon>
        <taxon>Hyphomicrobiales</taxon>
        <taxon>Xanthobacteraceae</taxon>
        <taxon>Ancylobacter</taxon>
    </lineage>
</organism>
<dbReference type="GO" id="GO:0003824">
    <property type="term" value="F:catalytic activity"/>
    <property type="evidence" value="ECO:0007669"/>
    <property type="project" value="UniProtKB-ARBA"/>
</dbReference>
<comment type="similarity">
    <text evidence="2">Belongs to the mandelate racemase/muconate lactonizing enzyme family.</text>
</comment>
<evidence type="ECO:0000256" key="2">
    <source>
        <dbReference type="ARBA" id="ARBA00008031"/>
    </source>
</evidence>
<dbReference type="PANTHER" id="PTHR48080">
    <property type="entry name" value="D-GALACTONATE DEHYDRATASE-RELATED"/>
    <property type="match status" value="1"/>
</dbReference>
<feature type="domain" description="Mandelate racemase/muconate lactonizing enzyme C-terminal" evidence="5">
    <location>
        <begin position="144"/>
        <end position="237"/>
    </location>
</feature>
<reference evidence="6 7" key="1">
    <citation type="submission" date="2020-08" db="EMBL/GenBank/DDBJ databases">
        <title>Genomic Encyclopedia of Type Strains, Phase IV (KMG-IV): sequencing the most valuable type-strain genomes for metagenomic binning, comparative biology and taxonomic classification.</title>
        <authorList>
            <person name="Goeker M."/>
        </authorList>
    </citation>
    <scope>NUCLEOTIDE SEQUENCE [LARGE SCALE GENOMIC DNA]</scope>
    <source>
        <strain evidence="6 7">DSM 5895</strain>
    </source>
</reference>
<dbReference type="FunFam" id="3.30.390.10:FF:000009">
    <property type="entry name" value="Hydrophobic dipeptide epimerase"/>
    <property type="match status" value="1"/>
</dbReference>
<dbReference type="InterPro" id="IPR029017">
    <property type="entry name" value="Enolase-like_N"/>
</dbReference>
<keyword evidence="4" id="KW-0460">Magnesium</keyword>
<accession>A0A839ZAM2</accession>
<dbReference type="EMBL" id="JACICD010000004">
    <property type="protein sequence ID" value="MBB3771811.1"/>
    <property type="molecule type" value="Genomic_DNA"/>
</dbReference>
<name>A0A839ZAM2_9HYPH</name>
<dbReference type="SMART" id="SM00922">
    <property type="entry name" value="MR_MLE"/>
    <property type="match status" value="1"/>
</dbReference>
<evidence type="ECO:0000256" key="4">
    <source>
        <dbReference type="ARBA" id="ARBA00022842"/>
    </source>
</evidence>
<evidence type="ECO:0000313" key="7">
    <source>
        <dbReference type="Proteomes" id="UP000533469"/>
    </source>
</evidence>
<evidence type="ECO:0000256" key="1">
    <source>
        <dbReference type="ARBA" id="ARBA00001946"/>
    </source>
</evidence>